<keyword evidence="5" id="KW-0560">Oxidoreductase</keyword>
<keyword evidence="3" id="KW-0285">Flavoprotein</keyword>
<evidence type="ECO:0000313" key="6">
    <source>
        <dbReference type="EMBL" id="EXJ78174.1"/>
    </source>
</evidence>
<evidence type="ECO:0000256" key="1">
    <source>
        <dbReference type="ARBA" id="ARBA00001974"/>
    </source>
</evidence>
<dbReference type="InterPro" id="IPR020946">
    <property type="entry name" value="Flavin_mOase-like"/>
</dbReference>
<evidence type="ECO:0000256" key="2">
    <source>
        <dbReference type="ARBA" id="ARBA00010139"/>
    </source>
</evidence>
<evidence type="ECO:0000313" key="7">
    <source>
        <dbReference type="Proteomes" id="UP000019478"/>
    </source>
</evidence>
<organism evidence="6 7">
    <name type="scientific">Capronia epimyces CBS 606.96</name>
    <dbReference type="NCBI Taxonomy" id="1182542"/>
    <lineage>
        <taxon>Eukaryota</taxon>
        <taxon>Fungi</taxon>
        <taxon>Dikarya</taxon>
        <taxon>Ascomycota</taxon>
        <taxon>Pezizomycotina</taxon>
        <taxon>Eurotiomycetes</taxon>
        <taxon>Chaetothyriomycetidae</taxon>
        <taxon>Chaetothyriales</taxon>
        <taxon>Herpotrichiellaceae</taxon>
        <taxon>Capronia</taxon>
    </lineage>
</organism>
<dbReference type="AlphaFoldDB" id="W9Y6X7"/>
<dbReference type="EMBL" id="AMGY01000009">
    <property type="protein sequence ID" value="EXJ78174.1"/>
    <property type="molecule type" value="Genomic_DNA"/>
</dbReference>
<dbReference type="PANTHER" id="PTHR42877">
    <property type="entry name" value="L-ORNITHINE N(5)-MONOOXYGENASE-RELATED"/>
    <property type="match status" value="1"/>
</dbReference>
<comment type="similarity">
    <text evidence="2">Belongs to the FAD-binding monooxygenase family.</text>
</comment>
<dbReference type="Gene3D" id="3.50.50.60">
    <property type="entry name" value="FAD/NAD(P)-binding domain"/>
    <property type="match status" value="2"/>
</dbReference>
<dbReference type="GO" id="GO:0050661">
    <property type="term" value="F:NADP binding"/>
    <property type="evidence" value="ECO:0007669"/>
    <property type="project" value="InterPro"/>
</dbReference>
<proteinExistence type="inferred from homology"/>
<name>W9Y6X7_9EURO</name>
<dbReference type="PANTHER" id="PTHR42877:SF7">
    <property type="entry name" value="FLAVIN-BINDING MONOOXYGENASE-RELATED"/>
    <property type="match status" value="1"/>
</dbReference>
<keyword evidence="4" id="KW-0274">FAD</keyword>
<dbReference type="GO" id="GO:0004499">
    <property type="term" value="F:N,N-dimethylaniline monooxygenase activity"/>
    <property type="evidence" value="ECO:0007669"/>
    <property type="project" value="InterPro"/>
</dbReference>
<dbReference type="Pfam" id="PF00743">
    <property type="entry name" value="FMO-like"/>
    <property type="match status" value="1"/>
</dbReference>
<dbReference type="OrthoDB" id="74360at2759"/>
<evidence type="ECO:0000256" key="3">
    <source>
        <dbReference type="ARBA" id="ARBA00022630"/>
    </source>
</evidence>
<dbReference type="RefSeq" id="XP_007737619.1">
    <property type="nucleotide sequence ID" value="XM_007739429.1"/>
</dbReference>
<dbReference type="eggNOG" id="KOG1399">
    <property type="taxonomic scope" value="Eukaryota"/>
</dbReference>
<evidence type="ECO:0000256" key="5">
    <source>
        <dbReference type="ARBA" id="ARBA00023002"/>
    </source>
</evidence>
<sequence>MAASFALPDRGIDDHRPVKVICIGAGFSGLCASIQFPRKIKNLTLQIYEKNADIGGTWYENRYPGVACDLPSVSYQFTFENYTQWPEFYSAGQDIQSYIKRVAEKYGTHRYLKLRHEVVGAAWQDSEAKWSVQVKDLASGTTFTDSCDFLVVSTGILNAWQWPDIPGLMDFQGKLMHTANYDTSYDLKDKDVALIGAGSTGIQVLPTIQPLVKRLDHYMRSKTWIAPGGFAGAEALKRNPNGGNSRYTEQELAEFQKDPKKFEAYREYVEHLLNTVHTVAFSNSEASLQSTAIFSESMKQKLAKKPAVFDSLIPDFPPVCRRLTPGGGYLEAVCEDNVDFISTAIKRVHADGIETVDGRFRKVDAIITATGFDTTYSPRFPVTGANGVSLQKIWDDRFPEAYVSIFPEQMPNYFIFLGPNGTPPTGSAIVAIESQCQYMIEAITKCQREGYERIQVKPSALRQFSDFIDAYMPRTVYAKNCKSWFKRGQSSGRVVALFPGSSLALRELLKHPRWEDFDLTPLPESAINSFSWIGNGMTVGEILKTDTTPYLKNVEVLEPYDHDEAKADAKTNVDGTDTSATTATGKAGVDISVSALALAPTQA</sequence>
<keyword evidence="7" id="KW-1185">Reference proteome</keyword>
<dbReference type="InterPro" id="IPR051209">
    <property type="entry name" value="FAD-bind_Monooxygenase_sf"/>
</dbReference>
<reference evidence="6 7" key="1">
    <citation type="submission" date="2013-03" db="EMBL/GenBank/DDBJ databases">
        <title>The Genome Sequence of Capronia epimyces CBS 606.96.</title>
        <authorList>
            <consortium name="The Broad Institute Genomics Platform"/>
            <person name="Cuomo C."/>
            <person name="de Hoog S."/>
            <person name="Gorbushina A."/>
            <person name="Walker B."/>
            <person name="Young S.K."/>
            <person name="Zeng Q."/>
            <person name="Gargeya S."/>
            <person name="Fitzgerald M."/>
            <person name="Haas B."/>
            <person name="Abouelleil A."/>
            <person name="Allen A.W."/>
            <person name="Alvarado L."/>
            <person name="Arachchi H.M."/>
            <person name="Berlin A.M."/>
            <person name="Chapman S.B."/>
            <person name="Gainer-Dewar J."/>
            <person name="Goldberg J."/>
            <person name="Griggs A."/>
            <person name="Gujja S."/>
            <person name="Hansen M."/>
            <person name="Howarth C."/>
            <person name="Imamovic A."/>
            <person name="Ireland A."/>
            <person name="Larimer J."/>
            <person name="McCowan C."/>
            <person name="Murphy C."/>
            <person name="Pearson M."/>
            <person name="Poon T.W."/>
            <person name="Priest M."/>
            <person name="Roberts A."/>
            <person name="Saif S."/>
            <person name="Shea T."/>
            <person name="Sisk P."/>
            <person name="Sykes S."/>
            <person name="Wortman J."/>
            <person name="Nusbaum C."/>
            <person name="Birren B."/>
        </authorList>
    </citation>
    <scope>NUCLEOTIDE SEQUENCE [LARGE SCALE GENOMIC DNA]</scope>
    <source>
        <strain evidence="6 7">CBS 606.96</strain>
    </source>
</reference>
<evidence type="ECO:0008006" key="8">
    <source>
        <dbReference type="Google" id="ProtNLM"/>
    </source>
</evidence>
<dbReference type="InterPro" id="IPR036188">
    <property type="entry name" value="FAD/NAD-bd_sf"/>
</dbReference>
<gene>
    <name evidence="6" type="ORF">A1O3_09335</name>
</gene>
<dbReference type="GeneID" id="19173419"/>
<comment type="caution">
    <text evidence="6">The sequence shown here is derived from an EMBL/GenBank/DDBJ whole genome shotgun (WGS) entry which is preliminary data.</text>
</comment>
<protein>
    <recommendedName>
        <fullName evidence="8">Cyclohexanone monooxygenase</fullName>
    </recommendedName>
</protein>
<dbReference type="HOGENOM" id="CLU_006937_6_1_1"/>
<comment type="cofactor">
    <cofactor evidence="1">
        <name>FAD</name>
        <dbReference type="ChEBI" id="CHEBI:57692"/>
    </cofactor>
</comment>
<dbReference type="SUPFAM" id="SSF51905">
    <property type="entry name" value="FAD/NAD(P)-binding domain"/>
    <property type="match status" value="3"/>
</dbReference>
<dbReference type="GO" id="GO:0050660">
    <property type="term" value="F:flavin adenine dinucleotide binding"/>
    <property type="evidence" value="ECO:0007669"/>
    <property type="project" value="InterPro"/>
</dbReference>
<dbReference type="Proteomes" id="UP000019478">
    <property type="component" value="Unassembled WGS sequence"/>
</dbReference>
<accession>W9Y6X7</accession>
<evidence type="ECO:0000256" key="4">
    <source>
        <dbReference type="ARBA" id="ARBA00022827"/>
    </source>
</evidence>